<keyword evidence="1" id="KW-0175">Coiled coil</keyword>
<keyword evidence="2" id="KW-0732">Signal</keyword>
<accession>A0A1V4ASM0</accession>
<protein>
    <recommendedName>
        <fullName evidence="5">OmpH family outer membrane protein</fullName>
    </recommendedName>
</protein>
<evidence type="ECO:0000256" key="2">
    <source>
        <dbReference type="SAM" id="SignalP"/>
    </source>
</evidence>
<evidence type="ECO:0008006" key="5">
    <source>
        <dbReference type="Google" id="ProtNLM"/>
    </source>
</evidence>
<organism evidence="3 4">
    <name type="scientific">Candidatus Brocadia carolinensis</name>
    <dbReference type="NCBI Taxonomy" id="1004156"/>
    <lineage>
        <taxon>Bacteria</taxon>
        <taxon>Pseudomonadati</taxon>
        <taxon>Planctomycetota</taxon>
        <taxon>Candidatus Brocadiia</taxon>
        <taxon>Candidatus Brocadiales</taxon>
        <taxon>Candidatus Brocadiaceae</taxon>
        <taxon>Candidatus Brocadia</taxon>
    </lineage>
</organism>
<proteinExistence type="predicted"/>
<feature type="coiled-coil region" evidence="1">
    <location>
        <begin position="37"/>
        <end position="64"/>
    </location>
</feature>
<evidence type="ECO:0000256" key="1">
    <source>
        <dbReference type="SAM" id="Coils"/>
    </source>
</evidence>
<feature type="chain" id="PRO_5013228843" description="OmpH family outer membrane protein" evidence="2">
    <location>
        <begin position="31"/>
        <end position="81"/>
    </location>
</feature>
<comment type="caution">
    <text evidence="3">The sequence shown here is derived from an EMBL/GenBank/DDBJ whole genome shotgun (WGS) entry which is preliminary data.</text>
</comment>
<dbReference type="AlphaFoldDB" id="A0A1V4ASM0"/>
<gene>
    <name evidence="3" type="ORF">AYP45_11350</name>
</gene>
<name>A0A1V4ASM0_9BACT</name>
<feature type="signal peptide" evidence="2">
    <location>
        <begin position="1"/>
        <end position="30"/>
    </location>
</feature>
<reference evidence="3 4" key="1">
    <citation type="journal article" date="2017" name="Water Res.">
        <title>Discovery and metagenomic analysis of an anammox bacterial enrichment related to Candidatus "Brocadia caroliniensis" in a full-scale glycerol-fed nitritation-denitritation separate centrate treatment process.</title>
        <authorList>
            <person name="Park H."/>
            <person name="Brotto A.C."/>
            <person name="van Loosdrecht M.C."/>
            <person name="Chandran K."/>
        </authorList>
    </citation>
    <scope>NUCLEOTIDE SEQUENCE [LARGE SCALE GENOMIC DNA]</scope>
    <source>
        <strain evidence="3">26THWARD</strain>
    </source>
</reference>
<sequence length="81" mass="9098">MSNSRFQYGLSLAIICCIVCLASKTPYVIAQDVVQSKEAFEGGMDDLKKQLKQMEEAFLAQQKMMKQMESVALSSRNKSKN</sequence>
<dbReference type="STRING" id="1004156.AYP45_11350"/>
<dbReference type="EMBL" id="AYTS01000105">
    <property type="protein sequence ID" value="OOP56031.1"/>
    <property type="molecule type" value="Genomic_DNA"/>
</dbReference>
<evidence type="ECO:0000313" key="4">
    <source>
        <dbReference type="Proteomes" id="UP000189681"/>
    </source>
</evidence>
<dbReference type="Proteomes" id="UP000189681">
    <property type="component" value="Unassembled WGS sequence"/>
</dbReference>
<evidence type="ECO:0000313" key="3">
    <source>
        <dbReference type="EMBL" id="OOP56031.1"/>
    </source>
</evidence>